<feature type="domain" description="Thioredoxin" evidence="10">
    <location>
        <begin position="530"/>
        <end position="687"/>
    </location>
</feature>
<feature type="domain" description="Guanylate cyclase" evidence="9">
    <location>
        <begin position="327"/>
        <end position="435"/>
    </location>
</feature>
<keyword evidence="6" id="KW-0676">Redox-active center</keyword>
<dbReference type="Gene3D" id="3.30.70.1230">
    <property type="entry name" value="Nucleotide cyclase"/>
    <property type="match status" value="2"/>
</dbReference>
<dbReference type="CDD" id="cd02947">
    <property type="entry name" value="TRX_family"/>
    <property type="match status" value="1"/>
</dbReference>
<feature type="transmembrane region" description="Helical" evidence="8">
    <location>
        <begin position="206"/>
        <end position="227"/>
    </location>
</feature>
<dbReference type="PROSITE" id="PS51352">
    <property type="entry name" value="THIOREDOXIN_2"/>
    <property type="match status" value="1"/>
</dbReference>
<reference evidence="11" key="1">
    <citation type="submission" date="2023-06" db="EMBL/GenBank/DDBJ databases">
        <title>Survivors Of The Sea: Transcriptome response of Skeletonema marinoi to long-term dormancy.</title>
        <authorList>
            <person name="Pinder M.I.M."/>
            <person name="Kourtchenko O."/>
            <person name="Robertson E.K."/>
            <person name="Larsson T."/>
            <person name="Maumus F."/>
            <person name="Osuna-Cruz C.M."/>
            <person name="Vancaester E."/>
            <person name="Stenow R."/>
            <person name="Vandepoele K."/>
            <person name="Ploug H."/>
            <person name="Bruchert V."/>
            <person name="Godhe A."/>
            <person name="Topel M."/>
        </authorList>
    </citation>
    <scope>NUCLEOTIDE SEQUENCE</scope>
    <source>
        <strain evidence="11">R05AC</strain>
    </source>
</reference>
<dbReference type="SUPFAM" id="SSF55073">
    <property type="entry name" value="Nucleotide cyclase"/>
    <property type="match status" value="1"/>
</dbReference>
<dbReference type="SUPFAM" id="SSF51905">
    <property type="entry name" value="FAD/NAD(P)-binding domain"/>
    <property type="match status" value="1"/>
</dbReference>
<dbReference type="EC" id="1.8.1.9" evidence="11"/>
<dbReference type="Pfam" id="PF00085">
    <property type="entry name" value="Thioredoxin"/>
    <property type="match status" value="1"/>
</dbReference>
<evidence type="ECO:0000256" key="6">
    <source>
        <dbReference type="ARBA" id="ARBA00023284"/>
    </source>
</evidence>
<keyword evidence="8" id="KW-1133">Transmembrane helix</keyword>
<accession>A0AAD8YNW2</accession>
<dbReference type="InterPro" id="IPR017937">
    <property type="entry name" value="Thioredoxin_CS"/>
</dbReference>
<dbReference type="AlphaFoldDB" id="A0AAD8YNW2"/>
<evidence type="ECO:0000313" key="11">
    <source>
        <dbReference type="EMBL" id="KAK1748855.1"/>
    </source>
</evidence>
<keyword evidence="12" id="KW-1185">Reference proteome</keyword>
<dbReference type="PRINTS" id="PR00411">
    <property type="entry name" value="PNDRDTASEI"/>
</dbReference>
<dbReference type="GO" id="GO:0035556">
    <property type="term" value="P:intracellular signal transduction"/>
    <property type="evidence" value="ECO:0007669"/>
    <property type="project" value="InterPro"/>
</dbReference>
<gene>
    <name evidence="11" type="ORF">QTG54_000794</name>
</gene>
<dbReference type="Proteomes" id="UP001224775">
    <property type="component" value="Unassembled WGS sequence"/>
</dbReference>
<evidence type="ECO:0000256" key="8">
    <source>
        <dbReference type="SAM" id="Phobius"/>
    </source>
</evidence>
<name>A0AAD8YNW2_9STRA</name>
<dbReference type="Gene3D" id="3.50.50.60">
    <property type="entry name" value="FAD/NAD(P)-binding domain"/>
    <property type="match status" value="2"/>
</dbReference>
<dbReference type="InterPro" id="IPR013766">
    <property type="entry name" value="Thioredoxin_domain"/>
</dbReference>
<evidence type="ECO:0000256" key="7">
    <source>
        <dbReference type="SAM" id="MobiDB-lite"/>
    </source>
</evidence>
<keyword evidence="4 11" id="KW-0560">Oxidoreductase</keyword>
<dbReference type="PANTHER" id="PTHR48105">
    <property type="entry name" value="THIOREDOXIN REDUCTASE 1-RELATED-RELATED"/>
    <property type="match status" value="1"/>
</dbReference>
<evidence type="ECO:0000313" key="12">
    <source>
        <dbReference type="Proteomes" id="UP001224775"/>
    </source>
</evidence>
<dbReference type="CDD" id="cd07302">
    <property type="entry name" value="CHD"/>
    <property type="match status" value="1"/>
</dbReference>
<keyword evidence="5" id="KW-1015">Disulfide bond</keyword>
<feature type="region of interest" description="Disordered" evidence="7">
    <location>
        <begin position="243"/>
        <end position="282"/>
    </location>
</feature>
<dbReference type="InterPro" id="IPR036249">
    <property type="entry name" value="Thioredoxin-like_sf"/>
</dbReference>
<dbReference type="GO" id="GO:0009190">
    <property type="term" value="P:cyclic nucleotide biosynthetic process"/>
    <property type="evidence" value="ECO:0007669"/>
    <property type="project" value="InterPro"/>
</dbReference>
<dbReference type="PRINTS" id="PR00368">
    <property type="entry name" value="FADPNR"/>
</dbReference>
<dbReference type="InterPro" id="IPR008255">
    <property type="entry name" value="Pyr_nucl-diS_OxRdtase_2_AS"/>
</dbReference>
<dbReference type="InterPro" id="IPR023753">
    <property type="entry name" value="FAD/NAD-binding_dom"/>
</dbReference>
<proteinExistence type="inferred from homology"/>
<dbReference type="InterPro" id="IPR001054">
    <property type="entry name" value="A/G_cyclase"/>
</dbReference>
<dbReference type="SUPFAM" id="SSF52833">
    <property type="entry name" value="Thioredoxin-like"/>
    <property type="match status" value="1"/>
</dbReference>
<keyword evidence="3" id="KW-0274">FAD</keyword>
<dbReference type="GO" id="GO:0004791">
    <property type="term" value="F:thioredoxin-disulfide reductase (NADPH) activity"/>
    <property type="evidence" value="ECO:0007669"/>
    <property type="project" value="UniProtKB-EC"/>
</dbReference>
<comment type="caution">
    <text evidence="11">The sequence shown here is derived from an EMBL/GenBank/DDBJ whole genome shotgun (WGS) entry which is preliminary data.</text>
</comment>
<evidence type="ECO:0000256" key="4">
    <source>
        <dbReference type="ARBA" id="ARBA00023002"/>
    </source>
</evidence>
<dbReference type="SMART" id="SM00044">
    <property type="entry name" value="CYCc"/>
    <property type="match status" value="1"/>
</dbReference>
<dbReference type="Pfam" id="PF00211">
    <property type="entry name" value="Guanylate_cyc"/>
    <property type="match status" value="1"/>
</dbReference>
<dbReference type="Gene3D" id="3.40.30.10">
    <property type="entry name" value="Glutaredoxin"/>
    <property type="match status" value="1"/>
</dbReference>
<evidence type="ECO:0000259" key="10">
    <source>
        <dbReference type="PROSITE" id="PS51352"/>
    </source>
</evidence>
<dbReference type="PROSITE" id="PS50125">
    <property type="entry name" value="GUANYLATE_CYCLASE_2"/>
    <property type="match status" value="1"/>
</dbReference>
<keyword evidence="8" id="KW-0472">Membrane</keyword>
<keyword evidence="2" id="KW-0285">Flavoprotein</keyword>
<comment type="similarity">
    <text evidence="1">Belongs to the class-II pyridine nucleotide-disulfide oxidoreductase family.</text>
</comment>
<dbReference type="InterPro" id="IPR036188">
    <property type="entry name" value="FAD/NAD-bd_sf"/>
</dbReference>
<sequence length="1155" mass="127996">MIVTLLTATVAVATLVYLYVTRDEERNFQTQYQDSKPVWPNATLPFFAEKAKDLLKISNGRALSFNPIITQDVNRLEWEAHATESAWLLGDKSLIVPPSDLTWPNNRTVSFGIYSRDADRNVVYDPGFAPGSIHTVLVPVWQIHPIKQMKRLSCSICTVKRTGKEVVQATLGNTAEQIGQVDYLITYTLVMYPSQTFENEYVTNRAGIYTAGVVLIFLCTSALFLLYDYLVEDRQQKTARFARHQLRRSSDNDEATIKASNRTNGENRSRSQSPSRRRSSTMGRKIVTLQIDKFMKGTRSAPKDHIPTNYSNGDDDKPIADLFLDTSIMFADIVGFTKWSTERSPNEVFTLLERLFWEFDELAEDHASLLTQFSFAAREKVREVCAQLDAEGLDTLKLDMRFGIHSGAITAGILRGTKSRFELFGDTINTASRMESTSVGGKIQVSAETAELIKLDRRGKWLVKRDGMITAKGKGEVSFSDEAIDHLPDNDFNKLESQESDRYYQHEYDKQEEKEGLSADEKTMLRFALLLLSMTALAYARPIVRHIRSTHEFDRLMKKHSTQTGLPVIVDFYSDGCGPCRMIAPIFKKLAQEVGGKAVFVKVDTNALHELSSRYGVRSLPTFKFFLGGRKVNEFSGAGEQQLRQFTQDVIQKAEWENVMLPMENLVSYYGQQDASKTSKDIEKVYKKCVDQVKDDNPDKLCVGAVARNLAKSLKKKYGSGPEFETRFVPEEPSTNEQSDDKKAGEGSGSPKKSNKGNADKPNLHLATKEQLLAEIESRLDAERDAKLKKRKMMMQNLSMDGSLQNGLNALQLSMTQLYWFTCTLFQFIAGLFNVTGPAVVSLMRQQAIAYGATFEADVVVGIDASERPMKVKTNSSLIETHSIIVATGAESNWLNVKGEYEMRGGGVSSCATCDGHIYRGKHVLVVGGGDTAMEDALVLARTSESVTVIHRRDTFRASKVLAQRVSEHPSISIKWNTIIAEILGKPLSSDANDGENVDLDAPAEKVVSGAVLKDVYTGEETKVDVGAVFVAIGHTPTTSFLEGVVEFNPEHAGYVLTQGTSTKTSMPGIFACGDVADSIYRQAITSAGSGAAAALDAERWLSEEGLGNEESDFEAELLADIMANDGRRSAEEYNVYEEAGGRVSGMKESTGAEL</sequence>
<evidence type="ECO:0000259" key="9">
    <source>
        <dbReference type="PROSITE" id="PS50125"/>
    </source>
</evidence>
<feature type="region of interest" description="Disordered" evidence="7">
    <location>
        <begin position="720"/>
        <end position="764"/>
    </location>
</feature>
<dbReference type="InterPro" id="IPR050097">
    <property type="entry name" value="Ferredoxin-NADP_redctase_2"/>
</dbReference>
<evidence type="ECO:0000256" key="2">
    <source>
        <dbReference type="ARBA" id="ARBA00022630"/>
    </source>
</evidence>
<keyword evidence="8" id="KW-0812">Transmembrane</keyword>
<dbReference type="PROSITE" id="PS00194">
    <property type="entry name" value="THIOREDOXIN_1"/>
    <property type="match status" value="1"/>
</dbReference>
<evidence type="ECO:0000256" key="5">
    <source>
        <dbReference type="ARBA" id="ARBA00023157"/>
    </source>
</evidence>
<dbReference type="PROSITE" id="PS00573">
    <property type="entry name" value="PYRIDINE_REDOX_2"/>
    <property type="match status" value="1"/>
</dbReference>
<evidence type="ECO:0000256" key="3">
    <source>
        <dbReference type="ARBA" id="ARBA00022827"/>
    </source>
</evidence>
<dbReference type="InterPro" id="IPR029787">
    <property type="entry name" value="Nucleotide_cyclase"/>
</dbReference>
<protein>
    <submittedName>
        <fullName evidence="11">Thioredoxin-disulfide reductase</fullName>
        <ecNumber evidence="11">1.8.1.9</ecNumber>
    </submittedName>
</protein>
<dbReference type="Pfam" id="PF07992">
    <property type="entry name" value="Pyr_redox_2"/>
    <property type="match status" value="1"/>
</dbReference>
<organism evidence="11 12">
    <name type="scientific">Skeletonema marinoi</name>
    <dbReference type="NCBI Taxonomy" id="267567"/>
    <lineage>
        <taxon>Eukaryota</taxon>
        <taxon>Sar</taxon>
        <taxon>Stramenopiles</taxon>
        <taxon>Ochrophyta</taxon>
        <taxon>Bacillariophyta</taxon>
        <taxon>Coscinodiscophyceae</taxon>
        <taxon>Thalassiosirophycidae</taxon>
        <taxon>Thalassiosirales</taxon>
        <taxon>Skeletonemataceae</taxon>
        <taxon>Skeletonema</taxon>
        <taxon>Skeletonema marinoi-dohrnii complex</taxon>
    </lineage>
</organism>
<dbReference type="EMBL" id="JATAAI010000001">
    <property type="protein sequence ID" value="KAK1748855.1"/>
    <property type="molecule type" value="Genomic_DNA"/>
</dbReference>
<evidence type="ECO:0000256" key="1">
    <source>
        <dbReference type="ARBA" id="ARBA00009333"/>
    </source>
</evidence>